<dbReference type="Proteomes" id="UP000383932">
    <property type="component" value="Unassembled WGS sequence"/>
</dbReference>
<accession>A0A5N5QEB2</accession>
<sequence length="209" mass="22145">MGYLGRALVLRITGLAKAMLEEGILYFNAGTTLYLPTGNEGANLVNLVMFLNPDITAQSSAAVFGQAVTMIMSQRIILSLQKWFSEPTHGHSSRSRSAPDYAMHVLGNTAGGARGMGTGAGLGTGSGAHSQTALPSKSNNAWSEPGNKGTRSTGWEGLKATQHVRQASSGIFNVGTENVAELHVVVEREVRYDHDAISESEKSLADVKK</sequence>
<feature type="compositionally biased region" description="Polar residues" evidence="1">
    <location>
        <begin position="129"/>
        <end position="142"/>
    </location>
</feature>
<dbReference type="AlphaFoldDB" id="A0A5N5QEB2"/>
<dbReference type="EMBL" id="SSOP01000199">
    <property type="protein sequence ID" value="KAB5590085.1"/>
    <property type="molecule type" value="Genomic_DNA"/>
</dbReference>
<comment type="caution">
    <text evidence="2">The sequence shown here is derived from an EMBL/GenBank/DDBJ whole genome shotgun (WGS) entry which is preliminary data.</text>
</comment>
<proteinExistence type="predicted"/>
<reference evidence="2 3" key="1">
    <citation type="journal article" date="2019" name="Fungal Biol. Biotechnol.">
        <title>Draft genome sequence of fastidious pathogen Ceratobasidium theobromae, which causes vascular-streak dieback in Theobroma cacao.</title>
        <authorList>
            <person name="Ali S.S."/>
            <person name="Asman A."/>
            <person name="Shao J."/>
            <person name="Firmansyah A.P."/>
            <person name="Susilo A.W."/>
            <person name="Rosmana A."/>
            <person name="McMahon P."/>
            <person name="Junaid M."/>
            <person name="Guest D."/>
            <person name="Kheng T.Y."/>
            <person name="Meinhardt L.W."/>
            <person name="Bailey B.A."/>
        </authorList>
    </citation>
    <scope>NUCLEOTIDE SEQUENCE [LARGE SCALE GENOMIC DNA]</scope>
    <source>
        <strain evidence="2 3">CT2</strain>
    </source>
</reference>
<dbReference type="OrthoDB" id="3346251at2759"/>
<feature type="region of interest" description="Disordered" evidence="1">
    <location>
        <begin position="117"/>
        <end position="154"/>
    </location>
</feature>
<name>A0A5N5QEB2_9AGAM</name>
<organism evidence="2 3">
    <name type="scientific">Ceratobasidium theobromae</name>
    <dbReference type="NCBI Taxonomy" id="1582974"/>
    <lineage>
        <taxon>Eukaryota</taxon>
        <taxon>Fungi</taxon>
        <taxon>Dikarya</taxon>
        <taxon>Basidiomycota</taxon>
        <taxon>Agaricomycotina</taxon>
        <taxon>Agaricomycetes</taxon>
        <taxon>Cantharellales</taxon>
        <taxon>Ceratobasidiaceae</taxon>
        <taxon>Ceratobasidium</taxon>
    </lineage>
</organism>
<evidence type="ECO:0000313" key="3">
    <source>
        <dbReference type="Proteomes" id="UP000383932"/>
    </source>
</evidence>
<evidence type="ECO:0000313" key="2">
    <source>
        <dbReference type="EMBL" id="KAB5590085.1"/>
    </source>
</evidence>
<feature type="compositionally biased region" description="Gly residues" evidence="1">
    <location>
        <begin position="117"/>
        <end position="126"/>
    </location>
</feature>
<evidence type="ECO:0000256" key="1">
    <source>
        <dbReference type="SAM" id="MobiDB-lite"/>
    </source>
</evidence>
<keyword evidence="3" id="KW-1185">Reference proteome</keyword>
<gene>
    <name evidence="2" type="ORF">CTheo_6475</name>
</gene>
<protein>
    <submittedName>
        <fullName evidence="2">Uncharacterized protein</fullName>
    </submittedName>
</protein>